<dbReference type="Gene3D" id="3.50.30.50">
    <property type="entry name" value="Putative cyclase"/>
    <property type="match status" value="1"/>
</dbReference>
<dbReference type="SUPFAM" id="SSF102198">
    <property type="entry name" value="Putative cyclase"/>
    <property type="match status" value="1"/>
</dbReference>
<sequence length="280" mass="29866">MCNQCVIEGVKRTMLSRRRLLGGGASAAAALGLAGSALAQDAAKPAVDAGKSLADMAISDLTHELHPDFPTFFGEQQFFMEPKFSYEKDKFNLFELRVNEHTGTHVDAPLHFSADGQSVAEIPVEKLIAPLVVVDIKAKAADDADAQVTPDDIKAWTDANGELPENCCVAMNSGWQQHLDSEKFRNADDKGVMHFPGFHVEAAQMLLEGSAVGIAVDTLSLDFGQSPDFAVHYAWLPEGRWGLECIANLDAMPAVGATLILGAPKHRGGSGGPSRVLALS</sequence>
<dbReference type="InterPro" id="IPR006311">
    <property type="entry name" value="TAT_signal"/>
</dbReference>
<dbReference type="PANTHER" id="PTHR31118:SF12">
    <property type="entry name" value="CYCLASE-LIKE PROTEIN 2"/>
    <property type="match status" value="1"/>
</dbReference>
<accession>A0A9X2KDV3</accession>
<dbReference type="InterPro" id="IPR007325">
    <property type="entry name" value="KFase/CYL"/>
</dbReference>
<dbReference type="PROSITE" id="PS51318">
    <property type="entry name" value="TAT"/>
    <property type="match status" value="1"/>
</dbReference>
<dbReference type="AlphaFoldDB" id="A0A9X2KDV3"/>
<keyword evidence="3" id="KW-1185">Reference proteome</keyword>
<dbReference type="InterPro" id="IPR037175">
    <property type="entry name" value="KFase_sf"/>
</dbReference>
<protein>
    <submittedName>
        <fullName evidence="2">Cyclase family protein</fullName>
    </submittedName>
</protein>
<dbReference type="Proteomes" id="UP001155220">
    <property type="component" value="Unassembled WGS sequence"/>
</dbReference>
<dbReference type="PANTHER" id="PTHR31118">
    <property type="entry name" value="CYCLASE-LIKE PROTEIN 2"/>
    <property type="match status" value="1"/>
</dbReference>
<comment type="caution">
    <text evidence="2">The sequence shown here is derived from an EMBL/GenBank/DDBJ whole genome shotgun (WGS) entry which is preliminary data.</text>
</comment>
<dbReference type="GO" id="GO:0019441">
    <property type="term" value="P:L-tryptophan catabolic process to kynurenine"/>
    <property type="evidence" value="ECO:0007669"/>
    <property type="project" value="InterPro"/>
</dbReference>
<evidence type="ECO:0000256" key="1">
    <source>
        <dbReference type="SAM" id="SignalP"/>
    </source>
</evidence>
<feature type="chain" id="PRO_5040967377" evidence="1">
    <location>
        <begin position="40"/>
        <end position="280"/>
    </location>
</feature>
<proteinExistence type="predicted"/>
<keyword evidence="1" id="KW-0732">Signal</keyword>
<feature type="signal peptide" evidence="1">
    <location>
        <begin position="1"/>
        <end position="39"/>
    </location>
</feature>
<dbReference type="RefSeq" id="WP_253962534.1">
    <property type="nucleotide sequence ID" value="NZ_JALHBS010000002.1"/>
</dbReference>
<dbReference type="GO" id="GO:0004061">
    <property type="term" value="F:arylformamidase activity"/>
    <property type="evidence" value="ECO:0007669"/>
    <property type="project" value="InterPro"/>
</dbReference>
<organism evidence="2 3">
    <name type="scientific">Aurantimonas marianensis</name>
    <dbReference type="NCBI Taxonomy" id="2920428"/>
    <lineage>
        <taxon>Bacteria</taxon>
        <taxon>Pseudomonadati</taxon>
        <taxon>Pseudomonadota</taxon>
        <taxon>Alphaproteobacteria</taxon>
        <taxon>Hyphomicrobiales</taxon>
        <taxon>Aurantimonadaceae</taxon>
        <taxon>Aurantimonas</taxon>
    </lineage>
</organism>
<reference evidence="2" key="1">
    <citation type="submission" date="2022-03" db="EMBL/GenBank/DDBJ databases">
        <title>Aurantimonas Liuensis sp. Nov., isolated from the hadal seawater of the Mariana Trench.</title>
        <authorList>
            <person name="Liu R."/>
        </authorList>
    </citation>
    <scope>NUCLEOTIDE SEQUENCE</scope>
    <source>
        <strain evidence="2">LRZ36</strain>
    </source>
</reference>
<name>A0A9X2KDV3_9HYPH</name>
<dbReference type="EMBL" id="JALHBS010000002">
    <property type="protein sequence ID" value="MCP3053635.1"/>
    <property type="molecule type" value="Genomic_DNA"/>
</dbReference>
<evidence type="ECO:0000313" key="3">
    <source>
        <dbReference type="Proteomes" id="UP001155220"/>
    </source>
</evidence>
<evidence type="ECO:0000313" key="2">
    <source>
        <dbReference type="EMBL" id="MCP3053635.1"/>
    </source>
</evidence>
<gene>
    <name evidence="2" type="ORF">MJ956_00550</name>
</gene>
<dbReference type="Pfam" id="PF04199">
    <property type="entry name" value="Cyclase"/>
    <property type="match status" value="1"/>
</dbReference>